<dbReference type="RefSeq" id="WP_379962125.1">
    <property type="nucleotide sequence ID" value="NZ_JAUYVI010000014.1"/>
</dbReference>
<name>A0ABU0YV47_9PROT</name>
<dbReference type="InterPro" id="IPR011576">
    <property type="entry name" value="Pyridox_Oxase_N"/>
</dbReference>
<feature type="domain" description="Pyridoxamine 5'-phosphate oxidase N-terminal" evidence="1">
    <location>
        <begin position="38"/>
        <end position="133"/>
    </location>
</feature>
<keyword evidence="3" id="KW-1185">Reference proteome</keyword>
<protein>
    <submittedName>
        <fullName evidence="2">Pyridoxamine 5'-phosphate oxidase family protein</fullName>
    </submittedName>
</protein>
<evidence type="ECO:0000313" key="2">
    <source>
        <dbReference type="EMBL" id="MDQ7251604.1"/>
    </source>
</evidence>
<sequence>MTFEEKQFVTSLAELDAIVPPPGEGAAGKTMHRIERYARQFIGLSPFCCLATSDGKGHADVTPRGDKPGFVRVLDDNTLLIPERPGNNRMDSLRNIIQYPSLGLLFFIPGFEDTLRVNGRGRVTRDPGLLADSAVDGRLPKFGVLVAVDEAFFHCAKAFRRSRLWDPTAQLARNTMPTLARMIMDQMAEVANEAPPAQAKVAAVDAEIEADYRTQLY</sequence>
<proteinExistence type="predicted"/>
<dbReference type="InterPro" id="IPR012349">
    <property type="entry name" value="Split_barrel_FMN-bd"/>
</dbReference>
<dbReference type="Gene3D" id="2.30.110.10">
    <property type="entry name" value="Electron Transport, Fmn-binding Protein, Chain A"/>
    <property type="match status" value="1"/>
</dbReference>
<dbReference type="Proteomes" id="UP001230156">
    <property type="component" value="Unassembled WGS sequence"/>
</dbReference>
<evidence type="ECO:0000259" key="1">
    <source>
        <dbReference type="Pfam" id="PF01243"/>
    </source>
</evidence>
<dbReference type="SUPFAM" id="SSF50475">
    <property type="entry name" value="FMN-binding split barrel"/>
    <property type="match status" value="1"/>
</dbReference>
<dbReference type="PANTHER" id="PTHR42815">
    <property type="entry name" value="FAD-BINDING, PUTATIVE (AFU_ORTHOLOGUE AFUA_6G07600)-RELATED"/>
    <property type="match status" value="1"/>
</dbReference>
<reference evidence="3" key="1">
    <citation type="submission" date="2023-08" db="EMBL/GenBank/DDBJ databases">
        <title>Rhodospirillaceae gen. nov., a novel taxon isolated from the Yangtze River Yuezi River estuary sludge.</title>
        <authorList>
            <person name="Ruan L."/>
        </authorList>
    </citation>
    <scope>NUCLEOTIDE SEQUENCE [LARGE SCALE GENOMIC DNA]</scope>
    <source>
        <strain evidence="3">R-7</strain>
    </source>
</reference>
<accession>A0ABU0YV47</accession>
<dbReference type="InterPro" id="IPR024029">
    <property type="entry name" value="Pyridox_Oxase_FMN-dep"/>
</dbReference>
<dbReference type="NCBIfam" id="TIGR04025">
    <property type="entry name" value="PPOX_FMN_DR2398"/>
    <property type="match status" value="1"/>
</dbReference>
<dbReference type="PANTHER" id="PTHR42815:SF2">
    <property type="entry name" value="FAD-BINDING, PUTATIVE (AFU_ORTHOLOGUE AFUA_6G07600)-RELATED"/>
    <property type="match status" value="1"/>
</dbReference>
<evidence type="ECO:0000313" key="3">
    <source>
        <dbReference type="Proteomes" id="UP001230156"/>
    </source>
</evidence>
<comment type="caution">
    <text evidence="2">The sequence shown here is derived from an EMBL/GenBank/DDBJ whole genome shotgun (WGS) entry which is preliminary data.</text>
</comment>
<dbReference type="Pfam" id="PF01243">
    <property type="entry name" value="PNPOx_N"/>
    <property type="match status" value="1"/>
</dbReference>
<organism evidence="2 3">
    <name type="scientific">Dongia sedimenti</name>
    <dbReference type="NCBI Taxonomy" id="3064282"/>
    <lineage>
        <taxon>Bacteria</taxon>
        <taxon>Pseudomonadati</taxon>
        <taxon>Pseudomonadota</taxon>
        <taxon>Alphaproteobacteria</taxon>
        <taxon>Rhodospirillales</taxon>
        <taxon>Dongiaceae</taxon>
        <taxon>Dongia</taxon>
    </lineage>
</organism>
<gene>
    <name evidence="2" type="ORF">Q8A70_28210</name>
</gene>
<dbReference type="EMBL" id="JAUYVI010000014">
    <property type="protein sequence ID" value="MDQ7251604.1"/>
    <property type="molecule type" value="Genomic_DNA"/>
</dbReference>